<dbReference type="PANTHER" id="PTHR11910">
    <property type="entry name" value="ATP SYNTHASE DELTA CHAIN"/>
    <property type="match status" value="1"/>
</dbReference>
<evidence type="ECO:0000256" key="3">
    <source>
        <dbReference type="ARBA" id="ARBA00022781"/>
    </source>
</evidence>
<dbReference type="GO" id="GO:0046933">
    <property type="term" value="F:proton-transporting ATP synthase activity, rotational mechanism"/>
    <property type="evidence" value="ECO:0007669"/>
    <property type="project" value="UniProtKB-UniRule"/>
</dbReference>
<keyword evidence="3 7" id="KW-0375">Hydrogen ion transport</keyword>
<dbReference type="NCBIfam" id="TIGR01145">
    <property type="entry name" value="ATP_synt_delta"/>
    <property type="match status" value="1"/>
</dbReference>
<evidence type="ECO:0000256" key="4">
    <source>
        <dbReference type="ARBA" id="ARBA00023065"/>
    </source>
</evidence>
<evidence type="ECO:0000256" key="6">
    <source>
        <dbReference type="ARBA" id="ARBA00023310"/>
    </source>
</evidence>
<keyword evidence="6 7" id="KW-0066">ATP synthesis</keyword>
<keyword evidence="7" id="KW-1003">Cell membrane</keyword>
<evidence type="ECO:0000256" key="5">
    <source>
        <dbReference type="ARBA" id="ARBA00023136"/>
    </source>
</evidence>
<comment type="function">
    <text evidence="7">F(1)F(0) ATP synthase produces ATP from ADP in the presence of a proton or sodium gradient. F-type ATPases consist of two structural domains, F(1) containing the extramembraneous catalytic core and F(0) containing the membrane proton channel, linked together by a central stalk and a peripheral stalk. During catalysis, ATP synthesis in the catalytic domain of F(1) is coupled via a rotary mechanism of the central stalk subunits to proton translocation.</text>
</comment>
<dbReference type="GO" id="GO:0045259">
    <property type="term" value="C:proton-transporting ATP synthase complex"/>
    <property type="evidence" value="ECO:0007669"/>
    <property type="project" value="UniProtKB-KW"/>
</dbReference>
<protein>
    <recommendedName>
        <fullName evidence="7">ATP synthase subunit delta</fullName>
    </recommendedName>
    <alternativeName>
        <fullName evidence="7">ATP synthase F(1) sector subunit delta</fullName>
    </alternativeName>
    <alternativeName>
        <fullName evidence="7">F-type ATPase subunit delta</fullName>
        <shortName evidence="7">F-ATPase subunit delta</shortName>
    </alternativeName>
</protein>
<dbReference type="PRINTS" id="PR00125">
    <property type="entry name" value="ATPASEDELTA"/>
</dbReference>
<proteinExistence type="inferred from homology"/>
<keyword evidence="5 7" id="KW-0472">Membrane</keyword>
<reference evidence="8 9" key="1">
    <citation type="submission" date="2020-01" db="EMBL/GenBank/DDBJ databases">
        <title>Genome analysis of Anaerocolumna sp. CBA3638.</title>
        <authorList>
            <person name="Kim J."/>
            <person name="Roh S.W."/>
        </authorList>
    </citation>
    <scope>NUCLEOTIDE SEQUENCE [LARGE SCALE GENOMIC DNA]</scope>
    <source>
        <strain evidence="8 9">CBA3638</strain>
    </source>
</reference>
<keyword evidence="2 7" id="KW-0813">Transport</keyword>
<comment type="subcellular location">
    <subcellularLocation>
        <location evidence="7">Cell membrane</location>
        <topology evidence="7">Peripheral membrane protein</topology>
    </subcellularLocation>
    <subcellularLocation>
        <location evidence="1">Membrane</location>
    </subcellularLocation>
</comment>
<keyword evidence="7" id="KW-0139">CF(1)</keyword>
<evidence type="ECO:0000313" key="9">
    <source>
        <dbReference type="Proteomes" id="UP000464314"/>
    </source>
</evidence>
<comment type="function">
    <text evidence="7">This protein is part of the stalk that links CF(0) to CF(1). It either transmits conformational changes from CF(0) to CF(1) or is implicated in proton conduction.</text>
</comment>
<dbReference type="EMBL" id="CP048000">
    <property type="protein sequence ID" value="QHQ63079.1"/>
    <property type="molecule type" value="Genomic_DNA"/>
</dbReference>
<dbReference type="AlphaFoldDB" id="A0A6P1TS78"/>
<dbReference type="Gene3D" id="1.10.520.20">
    <property type="entry name" value="N-terminal domain of the delta subunit of the F1F0-ATP synthase"/>
    <property type="match status" value="1"/>
</dbReference>
<evidence type="ECO:0000313" key="8">
    <source>
        <dbReference type="EMBL" id="QHQ63079.1"/>
    </source>
</evidence>
<comment type="similarity">
    <text evidence="7">Belongs to the ATPase delta chain family.</text>
</comment>
<gene>
    <name evidence="7 8" type="primary">atpH</name>
    <name evidence="8" type="ORF">Ana3638_21775</name>
</gene>
<dbReference type="RefSeq" id="WP_161839901.1">
    <property type="nucleotide sequence ID" value="NZ_CP048000.1"/>
</dbReference>
<name>A0A6P1TS78_9FIRM</name>
<accession>A0A6P1TS78</accession>
<keyword evidence="4 7" id="KW-0406">Ion transport</keyword>
<dbReference type="Pfam" id="PF00213">
    <property type="entry name" value="OSCP"/>
    <property type="match status" value="1"/>
</dbReference>
<dbReference type="KEGG" id="anr:Ana3638_21775"/>
<evidence type="ECO:0000256" key="2">
    <source>
        <dbReference type="ARBA" id="ARBA00022448"/>
    </source>
</evidence>
<dbReference type="HAMAP" id="MF_01416">
    <property type="entry name" value="ATP_synth_delta_bact"/>
    <property type="match status" value="1"/>
</dbReference>
<evidence type="ECO:0000256" key="1">
    <source>
        <dbReference type="ARBA" id="ARBA00004370"/>
    </source>
</evidence>
<organism evidence="8 9">
    <name type="scientific">Anaerocolumna sedimenticola</name>
    <dbReference type="NCBI Taxonomy" id="2696063"/>
    <lineage>
        <taxon>Bacteria</taxon>
        <taxon>Bacillati</taxon>
        <taxon>Bacillota</taxon>
        <taxon>Clostridia</taxon>
        <taxon>Lachnospirales</taxon>
        <taxon>Lachnospiraceae</taxon>
        <taxon>Anaerocolumna</taxon>
    </lineage>
</organism>
<dbReference type="GO" id="GO:0005886">
    <property type="term" value="C:plasma membrane"/>
    <property type="evidence" value="ECO:0007669"/>
    <property type="project" value="UniProtKB-SubCell"/>
</dbReference>
<keyword evidence="9" id="KW-1185">Reference proteome</keyword>
<dbReference type="Proteomes" id="UP000464314">
    <property type="component" value="Chromosome"/>
</dbReference>
<sequence>MMTSQAANYAKVLFSLGLKEEAVQQVKQIFLRNHELIEALDNPIIKEKEKEAVIDRIFENDIRSFLKVLCKNQCISILDKILEAYETLVLDSKNIITAKLSYVTRPDEAELGQIKDMLCDKYGKTGVILDLEEDDSLIGGYVLTVGDMEFDKSVRGTISEMKKALIRR</sequence>
<dbReference type="InterPro" id="IPR026015">
    <property type="entry name" value="ATP_synth_OSCP/delta_N_sf"/>
</dbReference>
<dbReference type="SUPFAM" id="SSF47928">
    <property type="entry name" value="N-terminal domain of the delta subunit of the F1F0-ATP synthase"/>
    <property type="match status" value="1"/>
</dbReference>
<dbReference type="InterPro" id="IPR000711">
    <property type="entry name" value="ATPase_OSCP/dsu"/>
</dbReference>
<evidence type="ECO:0000256" key="7">
    <source>
        <dbReference type="HAMAP-Rule" id="MF_01416"/>
    </source>
</evidence>